<comment type="caution">
    <text evidence="9">The sequence shown here is derived from an EMBL/GenBank/DDBJ whole genome shotgun (WGS) entry which is preliminary data.</text>
</comment>
<sequence>MADALVGGTFLSAFFNVVFDRFLTTDTVNMVLGKKLGPDLVERLKISLVSAEALVDDAEHKQLENQAVREWLNSLRDALYAADDLLDNVLTKAATQKEVRSFWPGFLLNRDRDMVGKIEGVVRRVEFLVRQKDFLGLQVNTKDNNLSSSSWRASTSLMEGNIYGREDDQQALIKIMNDNSESQLSVIPIVGMGGVGKTTLAKWLYSVVKGFDLKAWVCISETFDIVEITRTTIEEITICLCSFRSLNSLQNELQKMLLGKKFFIVLDDVWSDDADKWKQFITPFQCGAKGSTILLTTRSKEVASVVQTCPSWILNGLLEDYCWLLFADNACFPESNGNSTLEDIGRKIVHKCKGLPLAVETLGRMLRAKVDVKEWNAKSYKMHDLLHDLALFLAGDFYCRSEELGRDEGLNPLTRHLSFESLGHLVSENSDSINKVESLRTLLALSFSSQSNNFDGATCILISKLKHLRVLSFHLFKGLNVLPESIGELIHLRYLDISETSIRALPESLCNLYNLQTLKISKCCNLTRLPNGMHNLVNLRHLNVSGTPLEEMPGGMRKLKNLHILSDFVVGKNKDNGIQELGGLSNLHGSFEIKKIENVVEIKEAKIARIMDKRDIDCLRLQWSSCDDIVSNTQTERDILDSLQPHNDLKELRIKGYKGTIFPNWVGHCSYNNMTCISLSSCKNCCMLPSLGELPSLQSLSIKSFCQLKIIGHEFYKNEGTHHSSPIASFPSLHSLEFQDMPCWEVWHSSGPEAFPQIKRLQIHGCPMLKDGIPNHIIQRFVSLLSEAPELRRLDVREDHTGGSQELSFSGNTLTIKGCESLVEFAFQEMTTNHLTYLQLIELSGCSSVISFPGNCLPKSLQMLTILKCQKLEFPQQQQQKYDLVGLLIYSSCDSLTSLSLDAFPNLEFLDMFGCKSLESVSMSLPQEAALDNLPKNGCSNLTHLYFRNCSKLKALPCHMNTLLPNLERFQIHGCPELHEFPEGGLPPNLKVLAARKSLLSSVGSFNSLTDLTIEGDDCERVNSFPELGSLPHLPSLTFLKIWRFLDLETLECNELLRLPSLQELYIERCPKLESMAGEKMPPSLLQLYVYECPLLEERCKKKDQQIWPKISHIPSIGYERHIFGKLSAARKLT</sequence>
<dbReference type="InterPro" id="IPR041118">
    <property type="entry name" value="Rx_N"/>
</dbReference>
<dbReference type="Pfam" id="PF00931">
    <property type="entry name" value="NB-ARC"/>
    <property type="match status" value="1"/>
</dbReference>
<dbReference type="InterPro" id="IPR042197">
    <property type="entry name" value="Apaf_helical"/>
</dbReference>
<feature type="domain" description="NB-ARC" evidence="6">
    <location>
        <begin position="167"/>
        <end position="330"/>
    </location>
</feature>
<dbReference type="SUPFAM" id="SSF52058">
    <property type="entry name" value="L domain-like"/>
    <property type="match status" value="2"/>
</dbReference>
<dbReference type="InterPro" id="IPR002182">
    <property type="entry name" value="NB-ARC"/>
</dbReference>
<evidence type="ECO:0000259" key="6">
    <source>
        <dbReference type="Pfam" id="PF00931"/>
    </source>
</evidence>
<keyword evidence="4" id="KW-0611">Plant defense</keyword>
<evidence type="ECO:0000256" key="3">
    <source>
        <dbReference type="ARBA" id="ARBA00022741"/>
    </source>
</evidence>
<keyword evidence="10" id="KW-1185">Reference proteome</keyword>
<dbReference type="Gene3D" id="3.80.10.10">
    <property type="entry name" value="Ribonuclease Inhibitor"/>
    <property type="match status" value="3"/>
</dbReference>
<evidence type="ECO:0000313" key="9">
    <source>
        <dbReference type="EMBL" id="MED6201640.1"/>
    </source>
</evidence>
<dbReference type="Proteomes" id="UP001341840">
    <property type="component" value="Unassembled WGS sequence"/>
</dbReference>
<dbReference type="PANTHER" id="PTHR36766:SF45">
    <property type="entry name" value="NB-ARC DOMAIN-CONTAINING PROTEIN"/>
    <property type="match status" value="1"/>
</dbReference>
<dbReference type="PRINTS" id="PR00364">
    <property type="entry name" value="DISEASERSIST"/>
</dbReference>
<keyword evidence="1" id="KW-0433">Leucine-rich repeat</keyword>
<evidence type="ECO:0000259" key="7">
    <source>
        <dbReference type="Pfam" id="PF18052"/>
    </source>
</evidence>
<keyword evidence="2" id="KW-0677">Repeat</keyword>
<dbReference type="PANTHER" id="PTHR36766">
    <property type="entry name" value="PLANT BROAD-SPECTRUM MILDEW RESISTANCE PROTEIN RPW8"/>
    <property type="match status" value="1"/>
</dbReference>
<evidence type="ECO:0000256" key="2">
    <source>
        <dbReference type="ARBA" id="ARBA00022737"/>
    </source>
</evidence>
<feature type="domain" description="R13L1/DRL21-like LRR repeat region" evidence="8">
    <location>
        <begin position="578"/>
        <end position="704"/>
    </location>
</feature>
<keyword evidence="3" id="KW-0547">Nucleotide-binding</keyword>
<proteinExistence type="predicted"/>
<dbReference type="Pfam" id="PF18052">
    <property type="entry name" value="Rx_N"/>
    <property type="match status" value="1"/>
</dbReference>
<dbReference type="SUPFAM" id="SSF52540">
    <property type="entry name" value="P-loop containing nucleoside triphosphate hydrolases"/>
    <property type="match status" value="1"/>
</dbReference>
<name>A0ABU6XU32_9FABA</name>
<evidence type="ECO:0000256" key="1">
    <source>
        <dbReference type="ARBA" id="ARBA00022614"/>
    </source>
</evidence>
<dbReference type="EMBL" id="JASCZI010213801">
    <property type="protein sequence ID" value="MED6201640.1"/>
    <property type="molecule type" value="Genomic_DNA"/>
</dbReference>
<evidence type="ECO:0000256" key="4">
    <source>
        <dbReference type="ARBA" id="ARBA00022821"/>
    </source>
</evidence>
<reference evidence="9 10" key="1">
    <citation type="journal article" date="2023" name="Plants (Basel)">
        <title>Bridging the Gap: Combining Genomics and Transcriptomics Approaches to Understand Stylosanthes scabra, an Orphan Legume from the Brazilian Caatinga.</title>
        <authorList>
            <person name="Ferreira-Neto J.R.C."/>
            <person name="da Silva M.D."/>
            <person name="Binneck E."/>
            <person name="de Melo N.F."/>
            <person name="da Silva R.H."/>
            <person name="de Melo A.L.T.M."/>
            <person name="Pandolfi V."/>
            <person name="Bustamante F.O."/>
            <person name="Brasileiro-Vidal A.C."/>
            <person name="Benko-Iseppon A.M."/>
        </authorList>
    </citation>
    <scope>NUCLEOTIDE SEQUENCE [LARGE SCALE GENOMIC DNA]</scope>
    <source>
        <tissue evidence="9">Leaves</tissue>
    </source>
</reference>
<dbReference type="Gene3D" id="1.20.5.4130">
    <property type="match status" value="1"/>
</dbReference>
<feature type="domain" description="Disease resistance N-terminal" evidence="7">
    <location>
        <begin position="39"/>
        <end position="98"/>
    </location>
</feature>
<evidence type="ECO:0000256" key="5">
    <source>
        <dbReference type="ARBA" id="ARBA00022840"/>
    </source>
</evidence>
<dbReference type="Gene3D" id="1.10.8.430">
    <property type="entry name" value="Helical domain of apoptotic protease-activating factors"/>
    <property type="match status" value="1"/>
</dbReference>
<gene>
    <name evidence="9" type="ORF">PIB30_097037</name>
</gene>
<dbReference type="InterPro" id="IPR032675">
    <property type="entry name" value="LRR_dom_sf"/>
</dbReference>
<dbReference type="InterPro" id="IPR056789">
    <property type="entry name" value="LRR_R13L1-DRL21"/>
</dbReference>
<organism evidence="9 10">
    <name type="scientific">Stylosanthes scabra</name>
    <dbReference type="NCBI Taxonomy" id="79078"/>
    <lineage>
        <taxon>Eukaryota</taxon>
        <taxon>Viridiplantae</taxon>
        <taxon>Streptophyta</taxon>
        <taxon>Embryophyta</taxon>
        <taxon>Tracheophyta</taxon>
        <taxon>Spermatophyta</taxon>
        <taxon>Magnoliopsida</taxon>
        <taxon>eudicotyledons</taxon>
        <taxon>Gunneridae</taxon>
        <taxon>Pentapetalae</taxon>
        <taxon>rosids</taxon>
        <taxon>fabids</taxon>
        <taxon>Fabales</taxon>
        <taxon>Fabaceae</taxon>
        <taxon>Papilionoideae</taxon>
        <taxon>50 kb inversion clade</taxon>
        <taxon>dalbergioids sensu lato</taxon>
        <taxon>Dalbergieae</taxon>
        <taxon>Pterocarpus clade</taxon>
        <taxon>Stylosanthes</taxon>
    </lineage>
</organism>
<dbReference type="Gene3D" id="3.40.50.300">
    <property type="entry name" value="P-loop containing nucleotide triphosphate hydrolases"/>
    <property type="match status" value="1"/>
</dbReference>
<dbReference type="InterPro" id="IPR027417">
    <property type="entry name" value="P-loop_NTPase"/>
</dbReference>
<evidence type="ECO:0000259" key="8">
    <source>
        <dbReference type="Pfam" id="PF25019"/>
    </source>
</evidence>
<keyword evidence="5" id="KW-0067">ATP-binding</keyword>
<protein>
    <submittedName>
        <fullName evidence="9">Uncharacterized protein</fullName>
    </submittedName>
</protein>
<evidence type="ECO:0000313" key="10">
    <source>
        <dbReference type="Proteomes" id="UP001341840"/>
    </source>
</evidence>
<accession>A0ABU6XU32</accession>
<dbReference type="Pfam" id="PF25019">
    <property type="entry name" value="LRR_R13L1-DRL21"/>
    <property type="match status" value="1"/>
</dbReference>